<reference evidence="8" key="1">
    <citation type="submission" date="2016-11" db="UniProtKB">
        <authorList>
            <consortium name="WormBaseParasite"/>
        </authorList>
    </citation>
    <scope>IDENTIFICATION</scope>
</reference>
<keyword evidence="3 6" id="KW-1133">Transmembrane helix</keyword>
<feature type="transmembrane region" description="Helical" evidence="6">
    <location>
        <begin position="12"/>
        <end position="36"/>
    </location>
</feature>
<dbReference type="SUPFAM" id="SSF48652">
    <property type="entry name" value="Tetraspanin"/>
    <property type="match status" value="1"/>
</dbReference>
<dbReference type="Pfam" id="PF00335">
    <property type="entry name" value="Tetraspanin"/>
    <property type="match status" value="1"/>
</dbReference>
<dbReference type="CDD" id="cd03127">
    <property type="entry name" value="tetraspanin_LEL"/>
    <property type="match status" value="1"/>
</dbReference>
<evidence type="ECO:0000256" key="5">
    <source>
        <dbReference type="SAM" id="MobiDB-lite"/>
    </source>
</evidence>
<evidence type="ECO:0000313" key="8">
    <source>
        <dbReference type="WBParaSite" id="maker-uti_cns_0004018-snap-gene-0.8-mRNA-1"/>
    </source>
</evidence>
<evidence type="ECO:0000256" key="6">
    <source>
        <dbReference type="SAM" id="Phobius"/>
    </source>
</evidence>
<keyword evidence="4 6" id="KW-0472">Membrane</keyword>
<evidence type="ECO:0000256" key="1">
    <source>
        <dbReference type="ARBA" id="ARBA00004141"/>
    </source>
</evidence>
<feature type="transmembrane region" description="Helical" evidence="6">
    <location>
        <begin position="439"/>
        <end position="458"/>
    </location>
</feature>
<dbReference type="InterPro" id="IPR008952">
    <property type="entry name" value="Tetraspanin_EC2_sf"/>
</dbReference>
<organism evidence="7 8">
    <name type="scientific">Macrostomum lignano</name>
    <dbReference type="NCBI Taxonomy" id="282301"/>
    <lineage>
        <taxon>Eukaryota</taxon>
        <taxon>Metazoa</taxon>
        <taxon>Spiralia</taxon>
        <taxon>Lophotrochozoa</taxon>
        <taxon>Platyhelminthes</taxon>
        <taxon>Rhabditophora</taxon>
        <taxon>Macrostomorpha</taxon>
        <taxon>Macrostomida</taxon>
        <taxon>Macrostomidae</taxon>
        <taxon>Macrostomum</taxon>
    </lineage>
</organism>
<feature type="compositionally biased region" description="Low complexity" evidence="5">
    <location>
        <begin position="536"/>
        <end position="550"/>
    </location>
</feature>
<proteinExistence type="predicted"/>
<protein>
    <submittedName>
        <fullName evidence="8">Tetraspanin</fullName>
    </submittedName>
</protein>
<dbReference type="Proteomes" id="UP000095280">
    <property type="component" value="Unplaced"/>
</dbReference>
<dbReference type="InterPro" id="IPR018499">
    <property type="entry name" value="Tetraspanin/Peripherin"/>
</dbReference>
<evidence type="ECO:0000256" key="4">
    <source>
        <dbReference type="ARBA" id="ARBA00023136"/>
    </source>
</evidence>
<feature type="transmembrane region" description="Helical" evidence="6">
    <location>
        <begin position="48"/>
        <end position="73"/>
    </location>
</feature>
<feature type="transmembrane region" description="Helical" evidence="6">
    <location>
        <begin position="85"/>
        <end position="106"/>
    </location>
</feature>
<dbReference type="AlphaFoldDB" id="A0A1I8H2T1"/>
<comment type="subcellular location">
    <subcellularLocation>
        <location evidence="1">Membrane</location>
        <topology evidence="1">Multi-pass membrane protein</topology>
    </subcellularLocation>
</comment>
<dbReference type="PANTHER" id="PTHR19282">
    <property type="entry name" value="TETRASPANIN"/>
    <property type="match status" value="1"/>
</dbReference>
<feature type="transmembrane region" description="Helical" evidence="6">
    <location>
        <begin position="208"/>
        <end position="236"/>
    </location>
</feature>
<evidence type="ECO:0000313" key="7">
    <source>
        <dbReference type="Proteomes" id="UP000095280"/>
    </source>
</evidence>
<accession>A0A1I8H2T1</accession>
<keyword evidence="2 6" id="KW-0812">Transmembrane</keyword>
<dbReference type="PRINTS" id="PR00259">
    <property type="entry name" value="TMFOUR"/>
</dbReference>
<evidence type="ECO:0000256" key="3">
    <source>
        <dbReference type="ARBA" id="ARBA00022989"/>
    </source>
</evidence>
<feature type="region of interest" description="Disordered" evidence="5">
    <location>
        <begin position="474"/>
        <end position="571"/>
    </location>
</feature>
<feature type="compositionally biased region" description="Acidic residues" evidence="5">
    <location>
        <begin position="474"/>
        <end position="483"/>
    </location>
</feature>
<evidence type="ECO:0000256" key="2">
    <source>
        <dbReference type="ARBA" id="ARBA00022692"/>
    </source>
</evidence>
<name>A0A1I8H2T1_9PLAT</name>
<dbReference type="PANTHER" id="PTHR19282:SF544">
    <property type="entry name" value="TETRASPANIN"/>
    <property type="match status" value="1"/>
</dbReference>
<dbReference type="WBParaSite" id="maker-uti_cns_0004018-snap-gene-0.8-mRNA-1">
    <property type="protein sequence ID" value="maker-uti_cns_0004018-snap-gene-0.8-mRNA-1"/>
    <property type="gene ID" value="maker-uti_cns_0004018-snap-gene-0.8"/>
</dbReference>
<sequence>MKESCLKLTRILLVIFNVIFVVIGSGLCGAAIYVVLAEPPFSKEVPAIAKYVCIGLHGCLGLAGLLGVCAAVWPKKCLLASFVPIMIATYASHLALAASLIVNSALVKETIGESFDTWQRNYQYSNDGNAGLMDILHKRFYCCGGQSYRDYRGAAGGDTLQIPWSCCNSEKLGPTECEPKPYSLPFELAYDRGCRSVVMETTWRAIRIGLFVSVGLTALELLTIVMSLCICCLCGVGGGRADRRRRSQYSALPSLNATGKNWKPGLPGNPVNLGYRENLGTWTTGKPWEFGLPGNPVNLGYRENLGTSTTGKPWEFGLPGNPVNLGYRENLGTWTTGKPGLPGNLGYRETWATGKPGLPGNLPGNLGYRERNLGYQETWATGKPRELGLPGKPGNLGYQENLGTWATGKTWEPGYRETLGTWATGKPCLKSVLANMKPLLLTALLLLGLAAAASAFAASPADAEGSAATEEIANDLESVDNPDELEKSEYAPESEEELETKRSPAPDLEPTASRQRRIESSSRSRRTRRFLQRILDASPAAAEDSAATEEIGNDLGSVDKPNELEESEYAP</sequence>
<dbReference type="Gene3D" id="1.10.1450.10">
    <property type="entry name" value="Tetraspanin"/>
    <property type="match status" value="1"/>
</dbReference>
<keyword evidence="7" id="KW-1185">Reference proteome</keyword>
<dbReference type="GO" id="GO:0005886">
    <property type="term" value="C:plasma membrane"/>
    <property type="evidence" value="ECO:0007669"/>
    <property type="project" value="TreeGrafter"/>
</dbReference>